<gene>
    <name evidence="1" type="ORF">RCF98_16460</name>
</gene>
<reference evidence="1 2" key="1">
    <citation type="submission" date="2023-08" db="EMBL/GenBank/DDBJ databases">
        <title>New molecular markers tilS and rpoB for phylogenetic and monitoring studies of the genus Thiothrix biodiversity.</title>
        <authorList>
            <person name="Ravin N.V."/>
            <person name="Smolyakov D."/>
            <person name="Markov N.D."/>
            <person name="Beletsky A.V."/>
            <person name="Mardanov A.V."/>
            <person name="Rudenko T.S."/>
            <person name="Grabovich M.Y."/>
        </authorList>
    </citation>
    <scope>NUCLEOTIDE SEQUENCE [LARGE SCALE GENOMIC DNA]</scope>
    <source>
        <strain evidence="1 2">MK1</strain>
    </source>
</reference>
<dbReference type="Proteomes" id="UP001236657">
    <property type="component" value="Chromosome"/>
</dbReference>
<sequence>MGGSNTARFNGRYGVMAMGKLDSTAEHVGTGTFHNGTRLGLVGGTHVFTRIATFCTQGEADEILLVLALFFHIDIGEEVFYTVIFQHVNVKTVYRRVNSGFATNAFEYVSHLGLSLLQKNGMCILN</sequence>
<evidence type="ECO:0000313" key="1">
    <source>
        <dbReference type="EMBL" id="WML90548.1"/>
    </source>
</evidence>
<dbReference type="EMBL" id="CP133218">
    <property type="protein sequence ID" value="WML90548.1"/>
    <property type="molecule type" value="Genomic_DNA"/>
</dbReference>
<accession>A0ABY9MPG6</accession>
<name>A0ABY9MPG6_9GAMM</name>
<proteinExistence type="predicted"/>
<keyword evidence="2" id="KW-1185">Reference proteome</keyword>
<evidence type="ECO:0000313" key="2">
    <source>
        <dbReference type="Proteomes" id="UP001236657"/>
    </source>
</evidence>
<organism evidence="1 2">
    <name type="scientific">Thiothrix lacustris</name>
    <dbReference type="NCBI Taxonomy" id="525917"/>
    <lineage>
        <taxon>Bacteria</taxon>
        <taxon>Pseudomonadati</taxon>
        <taxon>Pseudomonadota</taxon>
        <taxon>Gammaproteobacteria</taxon>
        <taxon>Thiotrichales</taxon>
        <taxon>Thiotrichaceae</taxon>
        <taxon>Thiothrix</taxon>
    </lineage>
</organism>
<protein>
    <submittedName>
        <fullName evidence="1">Uncharacterized protein</fullName>
    </submittedName>
</protein>